<dbReference type="STRING" id="1030841.HMPREF9370_1009"/>
<evidence type="ECO:0000313" key="1">
    <source>
        <dbReference type="EMBL" id="EGZ47762.1"/>
    </source>
</evidence>
<protein>
    <submittedName>
        <fullName evidence="1">Uncharacterized protein</fullName>
    </submittedName>
</protein>
<dbReference type="AlphaFoldDB" id="G4CPJ9"/>
<name>G4CPJ9_9NEIS</name>
<accession>G4CPJ9</accession>
<gene>
    <name evidence="1" type="ORF">HMPREF9370_1009</name>
</gene>
<keyword evidence="2" id="KW-1185">Reference proteome</keyword>
<proteinExistence type="predicted"/>
<organism evidence="1 2">
    <name type="scientific">Neisseria wadsworthii 9715</name>
    <dbReference type="NCBI Taxonomy" id="1030841"/>
    <lineage>
        <taxon>Bacteria</taxon>
        <taxon>Pseudomonadati</taxon>
        <taxon>Pseudomonadota</taxon>
        <taxon>Betaproteobacteria</taxon>
        <taxon>Neisseriales</taxon>
        <taxon>Neisseriaceae</taxon>
        <taxon>Neisseria</taxon>
    </lineage>
</organism>
<comment type="caution">
    <text evidence="1">The sequence shown here is derived from an EMBL/GenBank/DDBJ whole genome shotgun (WGS) entry which is preliminary data.</text>
</comment>
<evidence type="ECO:0000313" key="2">
    <source>
        <dbReference type="Proteomes" id="UP000005336"/>
    </source>
</evidence>
<dbReference type="PATRIC" id="fig|1030841.3.peg.988"/>
<dbReference type="Proteomes" id="UP000005336">
    <property type="component" value="Unassembled WGS sequence"/>
</dbReference>
<dbReference type="RefSeq" id="WP_009116151.1">
    <property type="nucleotide sequence ID" value="NZ_JH165159.1"/>
</dbReference>
<sequence>MTNWDLEKIKERVEAMKEIAIGEVMKKYKDWLAVAPAMNGLIRECLSENAGVRLAAFNAYAYPAVVVETDSDEGEIAAERVMRGWCEKEGFRVSRGAASYERKSNAVCYVFRKPLDDGDQYFLVRLVRK</sequence>
<reference evidence="1 2" key="1">
    <citation type="submission" date="2011-06" db="EMBL/GenBank/DDBJ databases">
        <authorList>
            <person name="Muzny D."/>
            <person name="Qin X."/>
            <person name="Deng J."/>
            <person name="Jiang H."/>
            <person name="Liu Y."/>
            <person name="Qu J."/>
            <person name="Song X.-Z."/>
            <person name="Zhang L."/>
            <person name="Thornton R."/>
            <person name="Coyle M."/>
            <person name="Francisco L."/>
            <person name="Jackson L."/>
            <person name="Javaid M."/>
            <person name="Korchina V."/>
            <person name="Kovar C."/>
            <person name="Mata R."/>
            <person name="Mathew T."/>
            <person name="Ngo R."/>
            <person name="Nguyen L."/>
            <person name="Nguyen N."/>
            <person name="Okwuonu G."/>
            <person name="Ongeri F."/>
            <person name="Pham C."/>
            <person name="Simmons D."/>
            <person name="Wilczek-Boney K."/>
            <person name="Hale W."/>
            <person name="Jakkamsetti A."/>
            <person name="Pham P."/>
            <person name="Ruth R."/>
            <person name="San Lucas F."/>
            <person name="Warren J."/>
            <person name="Zhang J."/>
            <person name="Zhao Z."/>
            <person name="Zhou C."/>
            <person name="Zhu D."/>
            <person name="Lee S."/>
            <person name="Bess C."/>
            <person name="Blankenburg K."/>
            <person name="Forbes L."/>
            <person name="Fu Q."/>
            <person name="Gubbala S."/>
            <person name="Hirani K."/>
            <person name="Jayaseelan J.C."/>
            <person name="Lara F."/>
            <person name="Munidasa M."/>
            <person name="Palculict T."/>
            <person name="Patil S."/>
            <person name="Pu L.-L."/>
            <person name="Saada N."/>
            <person name="Tang L."/>
            <person name="Weissenberger G."/>
            <person name="Zhu Y."/>
            <person name="Hemphill L."/>
            <person name="Shang Y."/>
            <person name="Youmans B."/>
            <person name="Ayvaz T."/>
            <person name="Ross M."/>
            <person name="Santibanez J."/>
            <person name="Aqrawi P."/>
            <person name="Gross S."/>
            <person name="Joshi V."/>
            <person name="Fowler G."/>
            <person name="Nazareth L."/>
            <person name="Reid J."/>
            <person name="Worley K."/>
            <person name="Petrosino J."/>
            <person name="Highlander S."/>
            <person name="Gibbs R."/>
        </authorList>
    </citation>
    <scope>NUCLEOTIDE SEQUENCE [LARGE SCALE GENOMIC DNA]</scope>
    <source>
        <strain evidence="1 2">9715</strain>
    </source>
</reference>
<dbReference type="HOGENOM" id="CLU_1946515_0_0_4"/>
<dbReference type="EMBL" id="AGAZ01000038">
    <property type="protein sequence ID" value="EGZ47762.1"/>
    <property type="molecule type" value="Genomic_DNA"/>
</dbReference>